<name>A0A8D1Q761_PIG</name>
<evidence type="ECO:0000313" key="2">
    <source>
        <dbReference type="Ensembl" id="ENSSSCP00055016417.1"/>
    </source>
</evidence>
<organism evidence="2 3">
    <name type="scientific">Sus scrofa</name>
    <name type="common">Pig</name>
    <dbReference type="NCBI Taxonomy" id="9823"/>
    <lineage>
        <taxon>Eukaryota</taxon>
        <taxon>Metazoa</taxon>
        <taxon>Chordata</taxon>
        <taxon>Craniata</taxon>
        <taxon>Vertebrata</taxon>
        <taxon>Euteleostomi</taxon>
        <taxon>Mammalia</taxon>
        <taxon>Eutheria</taxon>
        <taxon>Laurasiatheria</taxon>
        <taxon>Artiodactyla</taxon>
        <taxon>Suina</taxon>
        <taxon>Suidae</taxon>
        <taxon>Sus</taxon>
    </lineage>
</organism>
<accession>A0A8D1Q761</accession>
<reference evidence="2" key="1">
    <citation type="submission" date="2025-08" db="UniProtKB">
        <authorList>
            <consortium name="Ensembl"/>
        </authorList>
    </citation>
    <scope>IDENTIFICATION</scope>
</reference>
<dbReference type="Proteomes" id="UP000694724">
    <property type="component" value="Unplaced"/>
</dbReference>
<protein>
    <submittedName>
        <fullName evidence="2">Uncharacterized protein</fullName>
    </submittedName>
</protein>
<dbReference type="Ensembl" id="ENSSSCT00055020755.1">
    <property type="protein sequence ID" value="ENSSSCP00055016417.1"/>
    <property type="gene ID" value="ENSSSCG00055010590.1"/>
</dbReference>
<dbReference type="AlphaFoldDB" id="A0A8D1Q761"/>
<feature type="region of interest" description="Disordered" evidence="1">
    <location>
        <begin position="94"/>
        <end position="121"/>
    </location>
</feature>
<proteinExistence type="predicted"/>
<feature type="region of interest" description="Disordered" evidence="1">
    <location>
        <begin position="1"/>
        <end position="29"/>
    </location>
</feature>
<evidence type="ECO:0000313" key="3">
    <source>
        <dbReference type="Proteomes" id="UP000694724"/>
    </source>
</evidence>
<evidence type="ECO:0000256" key="1">
    <source>
        <dbReference type="SAM" id="MobiDB-lite"/>
    </source>
</evidence>
<sequence length="195" mass="20239">RGSPIHAASSVSLFTPRLPPPSTPENVLTNAGPQFHQHVVAAQLGKQLEQAAHRGARASLPVVQQAARGVGMRLQPPDLQVLEVHLLRQPSPVRSHLRPHDMEGVGGADSAPEPPSAMAGRRGASALSSRLVGLCFLLPIKPPRPPGPAPPVSLSEKRHPALQSGAQQMCGGGGRPVSALRISGDGGCGAWEPAF</sequence>